<evidence type="ECO:0000313" key="3">
    <source>
        <dbReference type="Proteomes" id="UP001364156"/>
    </source>
</evidence>
<gene>
    <name evidence="2" type="ORF">RZ517_14960</name>
</gene>
<dbReference type="Gene3D" id="3.40.50.300">
    <property type="entry name" value="P-loop containing nucleotide triphosphate hydrolases"/>
    <property type="match status" value="1"/>
</dbReference>
<dbReference type="SUPFAM" id="SSF52540">
    <property type="entry name" value="P-loop containing nucleoside triphosphate hydrolases"/>
    <property type="match status" value="1"/>
</dbReference>
<dbReference type="InterPro" id="IPR027417">
    <property type="entry name" value="P-loop_NTPase"/>
</dbReference>
<accession>A0ABZ2HFQ3</accession>
<evidence type="ECO:0000256" key="1">
    <source>
        <dbReference type="SAM" id="MobiDB-lite"/>
    </source>
</evidence>
<evidence type="ECO:0008006" key="4">
    <source>
        <dbReference type="Google" id="ProtNLM"/>
    </source>
</evidence>
<sequence length="422" mass="47139">MQDVMAGRGACYFDFHGEDAPWLLDRIPKHRIEDVVYFNPLDPNFALGYNPFDGVAPEHFASHTDEIVGALRHIFATSWGARMDDILMNTVRALFDLPPQSKSTLIGAVRMLNDPLYRSFVVNRCTEQTVKDFWFSEFAGWSKNDRAHNVNSSLNKIRRFQASPVMRHTLGQPKSGLDIGAAIAKQCLVILNFNKWRIGAKNADILASLILSRIIYEATHRDVPTKDGKPVADLMPGFHVVVDEFQSVSSLAMVEALSGIRKSRVSFTLCHQHTDQISPAVLAAMKGNIGTKVVFRLGGDDAHKLHKAIEVVNAKELATQLDRSFLLQFKTGHSMSTKRARSVLAPYEVQGHAAKIINWTNATYARPVEEVTEQYQRWISNRDPASAKTNSSYNSVKKKKSGSMRPLGAIMRERYGAGEQSP</sequence>
<keyword evidence="3" id="KW-1185">Reference proteome</keyword>
<protein>
    <recommendedName>
        <fullName evidence="4">TraD/TraG TraM recognition site domain-containing protein</fullName>
    </recommendedName>
</protein>
<feature type="region of interest" description="Disordered" evidence="1">
    <location>
        <begin position="382"/>
        <end position="422"/>
    </location>
</feature>
<dbReference type="EMBL" id="CP146069">
    <property type="protein sequence ID" value="WWR46057.1"/>
    <property type="molecule type" value="Genomic_DNA"/>
</dbReference>
<dbReference type="Proteomes" id="UP001364156">
    <property type="component" value="Chromosome"/>
</dbReference>
<proteinExistence type="predicted"/>
<reference evidence="2 3" key="1">
    <citation type="submission" date="2023-10" db="EMBL/GenBank/DDBJ databases">
        <title>Roseovarius strain S88 nov., isolated from a marine algae.</title>
        <authorList>
            <person name="Lee M.W."/>
            <person name="Lee J.K."/>
            <person name="Kim J.M."/>
            <person name="Choi D.G."/>
            <person name="Baek J.H."/>
            <person name="Bayburt H."/>
            <person name="Jung J.J."/>
            <person name="Han D.M."/>
            <person name="Jeon C.O."/>
        </authorList>
    </citation>
    <scope>NUCLEOTIDE SEQUENCE [LARGE SCALE GENOMIC DNA]</scope>
    <source>
        <strain evidence="2 3">S88</strain>
    </source>
</reference>
<organism evidence="2 3">
    <name type="scientific">Roseovarius phycicola</name>
    <dbReference type="NCBI Taxonomy" id="3080976"/>
    <lineage>
        <taxon>Bacteria</taxon>
        <taxon>Pseudomonadati</taxon>
        <taxon>Pseudomonadota</taxon>
        <taxon>Alphaproteobacteria</taxon>
        <taxon>Rhodobacterales</taxon>
        <taxon>Roseobacteraceae</taxon>
        <taxon>Roseovarius</taxon>
    </lineage>
</organism>
<evidence type="ECO:0000313" key="2">
    <source>
        <dbReference type="EMBL" id="WWR46057.1"/>
    </source>
</evidence>
<name>A0ABZ2HFQ3_9RHOB</name>